<dbReference type="GO" id="GO:0003735">
    <property type="term" value="F:structural constituent of ribosome"/>
    <property type="evidence" value="ECO:0007669"/>
    <property type="project" value="InterPro"/>
</dbReference>
<keyword evidence="2" id="KW-0689">Ribosomal protein</keyword>
<dbReference type="Pfam" id="PF00572">
    <property type="entry name" value="Ribosomal_L13"/>
    <property type="match status" value="1"/>
</dbReference>
<dbReference type="GO" id="GO:0005762">
    <property type="term" value="C:mitochondrial large ribosomal subunit"/>
    <property type="evidence" value="ECO:0007669"/>
    <property type="project" value="TreeGrafter"/>
</dbReference>
<protein>
    <recommendedName>
        <fullName evidence="6">50S ribosomal protein L13</fullName>
    </recommendedName>
</protein>
<evidence type="ECO:0000313" key="4">
    <source>
        <dbReference type="EMBL" id="CAH0366501.1"/>
    </source>
</evidence>
<evidence type="ECO:0000256" key="2">
    <source>
        <dbReference type="ARBA" id="ARBA00022980"/>
    </source>
</evidence>
<reference evidence="4" key="1">
    <citation type="submission" date="2021-11" db="EMBL/GenBank/DDBJ databases">
        <authorList>
            <consortium name="Genoscope - CEA"/>
            <person name="William W."/>
        </authorList>
    </citation>
    <scope>NUCLEOTIDE SEQUENCE</scope>
</reference>
<dbReference type="Gene3D" id="3.90.1180.10">
    <property type="entry name" value="Ribosomal protein L13"/>
    <property type="match status" value="1"/>
</dbReference>
<name>A0A8J2SAC7_9STRA</name>
<dbReference type="GO" id="GO:0006412">
    <property type="term" value="P:translation"/>
    <property type="evidence" value="ECO:0007669"/>
    <property type="project" value="InterPro"/>
</dbReference>
<evidence type="ECO:0008006" key="6">
    <source>
        <dbReference type="Google" id="ProtNLM"/>
    </source>
</evidence>
<dbReference type="InterPro" id="IPR036899">
    <property type="entry name" value="Ribosomal_uL13_sf"/>
</dbReference>
<dbReference type="GO" id="GO:0003729">
    <property type="term" value="F:mRNA binding"/>
    <property type="evidence" value="ECO:0007669"/>
    <property type="project" value="TreeGrafter"/>
</dbReference>
<evidence type="ECO:0000256" key="1">
    <source>
        <dbReference type="ARBA" id="ARBA00006227"/>
    </source>
</evidence>
<sequence>MYDALGRLLRNFSGQRACPDTAPPKPKSSPTAASITFRSITHKKAAQKAAPAMLRHALHRAAPRHALQRAAPAAAAAARRTYLAQPKQRWHLVDAAQGVSVGRLAAAIAPVLRGKHKPGFEPHRHEHGDNVVVVNADRLVFTGRKWKQKLYRHHTGFMGGLKERTAADLQRRKPGEVLRRAVLGMLPKNKLRTIFIRRLWIYPGPEHPHTNVAP</sequence>
<comment type="caution">
    <text evidence="4">The sequence shown here is derived from an EMBL/GenBank/DDBJ whole genome shotgun (WGS) entry which is preliminary data.</text>
</comment>
<dbReference type="HAMAP" id="MF_01366">
    <property type="entry name" value="Ribosomal_uL13"/>
    <property type="match status" value="1"/>
</dbReference>
<gene>
    <name evidence="4" type="ORF">PECAL_1P29970</name>
</gene>
<dbReference type="PANTHER" id="PTHR11545:SF2">
    <property type="entry name" value="LARGE RIBOSOMAL SUBUNIT PROTEIN UL13M"/>
    <property type="match status" value="1"/>
</dbReference>
<dbReference type="SUPFAM" id="SSF52161">
    <property type="entry name" value="Ribosomal protein L13"/>
    <property type="match status" value="1"/>
</dbReference>
<keyword evidence="5" id="KW-1185">Reference proteome</keyword>
<organism evidence="4 5">
    <name type="scientific">Pelagomonas calceolata</name>
    <dbReference type="NCBI Taxonomy" id="35677"/>
    <lineage>
        <taxon>Eukaryota</taxon>
        <taxon>Sar</taxon>
        <taxon>Stramenopiles</taxon>
        <taxon>Ochrophyta</taxon>
        <taxon>Pelagophyceae</taxon>
        <taxon>Pelagomonadales</taxon>
        <taxon>Pelagomonadaceae</taxon>
        <taxon>Pelagomonas</taxon>
    </lineage>
</organism>
<accession>A0A8J2SAC7</accession>
<evidence type="ECO:0000256" key="3">
    <source>
        <dbReference type="ARBA" id="ARBA00023274"/>
    </source>
</evidence>
<dbReference type="EMBL" id="CAKKNE010000001">
    <property type="protein sequence ID" value="CAH0366501.1"/>
    <property type="molecule type" value="Genomic_DNA"/>
</dbReference>
<dbReference type="NCBIfam" id="TIGR01066">
    <property type="entry name" value="rplM_bact"/>
    <property type="match status" value="1"/>
</dbReference>
<evidence type="ECO:0000313" key="5">
    <source>
        <dbReference type="Proteomes" id="UP000789595"/>
    </source>
</evidence>
<dbReference type="InterPro" id="IPR005822">
    <property type="entry name" value="Ribosomal_uL13"/>
</dbReference>
<dbReference type="OrthoDB" id="274622at2759"/>
<dbReference type="InterPro" id="IPR005823">
    <property type="entry name" value="Ribosomal_uL13_bac-type"/>
</dbReference>
<dbReference type="AlphaFoldDB" id="A0A8J2SAC7"/>
<dbReference type="Proteomes" id="UP000789595">
    <property type="component" value="Unassembled WGS sequence"/>
</dbReference>
<dbReference type="GO" id="GO:0017148">
    <property type="term" value="P:negative regulation of translation"/>
    <property type="evidence" value="ECO:0007669"/>
    <property type="project" value="TreeGrafter"/>
</dbReference>
<comment type="similarity">
    <text evidence="1">Belongs to the universal ribosomal protein uL13 family.</text>
</comment>
<dbReference type="CDD" id="cd00392">
    <property type="entry name" value="Ribosomal_L13"/>
    <property type="match status" value="1"/>
</dbReference>
<proteinExistence type="inferred from homology"/>
<keyword evidence="3" id="KW-0687">Ribonucleoprotein</keyword>
<dbReference type="PANTHER" id="PTHR11545">
    <property type="entry name" value="RIBOSOMAL PROTEIN L13"/>
    <property type="match status" value="1"/>
</dbReference>